<comment type="caution">
    <text evidence="2">The sequence shown here is derived from an EMBL/GenBank/DDBJ whole genome shotgun (WGS) entry which is preliminary data.</text>
</comment>
<feature type="region of interest" description="Disordered" evidence="1">
    <location>
        <begin position="1"/>
        <end position="67"/>
    </location>
</feature>
<keyword evidence="3" id="KW-1185">Reference proteome</keyword>
<feature type="compositionally biased region" description="Polar residues" evidence="1">
    <location>
        <begin position="24"/>
        <end position="37"/>
    </location>
</feature>
<evidence type="ECO:0000313" key="3">
    <source>
        <dbReference type="Proteomes" id="UP001419268"/>
    </source>
</evidence>
<organism evidence="2 3">
    <name type="scientific">Stephania cephalantha</name>
    <dbReference type="NCBI Taxonomy" id="152367"/>
    <lineage>
        <taxon>Eukaryota</taxon>
        <taxon>Viridiplantae</taxon>
        <taxon>Streptophyta</taxon>
        <taxon>Embryophyta</taxon>
        <taxon>Tracheophyta</taxon>
        <taxon>Spermatophyta</taxon>
        <taxon>Magnoliopsida</taxon>
        <taxon>Ranunculales</taxon>
        <taxon>Menispermaceae</taxon>
        <taxon>Menispermoideae</taxon>
        <taxon>Cissampelideae</taxon>
        <taxon>Stephania</taxon>
    </lineage>
</organism>
<evidence type="ECO:0000256" key="1">
    <source>
        <dbReference type="SAM" id="MobiDB-lite"/>
    </source>
</evidence>
<dbReference type="Proteomes" id="UP001419268">
    <property type="component" value="Unassembled WGS sequence"/>
</dbReference>
<gene>
    <name evidence="2" type="ORF">Scep_001702</name>
</gene>
<sequence length="134" mass="15405">MHPTTRETFQESLRSDFDLSSSSQTVAPLSTHLTTQKSSHRTDDTTPTISIDPPCHEGRSKAIHDEASKPYTGPRVVDFYFFDKAHLPVNEVLGNMGWMQFCYYKAKYYPPLVRVFYSNMKMINDFTIRSCVRG</sequence>
<dbReference type="EMBL" id="JBBNAG010000001">
    <property type="protein sequence ID" value="KAK9166511.1"/>
    <property type="molecule type" value="Genomic_DNA"/>
</dbReference>
<evidence type="ECO:0000313" key="2">
    <source>
        <dbReference type="EMBL" id="KAK9166511.1"/>
    </source>
</evidence>
<name>A0AAP0Q806_9MAGN</name>
<feature type="compositionally biased region" description="Basic and acidic residues" evidence="1">
    <location>
        <begin position="54"/>
        <end position="67"/>
    </location>
</feature>
<accession>A0AAP0Q806</accession>
<proteinExistence type="predicted"/>
<feature type="compositionally biased region" description="Basic and acidic residues" evidence="1">
    <location>
        <begin position="1"/>
        <end position="17"/>
    </location>
</feature>
<reference evidence="2 3" key="1">
    <citation type="submission" date="2024-01" db="EMBL/GenBank/DDBJ databases">
        <title>Genome assemblies of Stephania.</title>
        <authorList>
            <person name="Yang L."/>
        </authorList>
    </citation>
    <scope>NUCLEOTIDE SEQUENCE [LARGE SCALE GENOMIC DNA]</scope>
    <source>
        <strain evidence="2">JXDWG</strain>
        <tissue evidence="2">Leaf</tissue>
    </source>
</reference>
<dbReference type="AlphaFoldDB" id="A0AAP0Q806"/>
<protein>
    <submittedName>
        <fullName evidence="2">Uncharacterized protein</fullName>
    </submittedName>
</protein>